<proteinExistence type="predicted"/>
<dbReference type="InterPro" id="IPR002528">
    <property type="entry name" value="MATE_fam"/>
</dbReference>
<keyword evidence="4 6" id="KW-1133">Transmembrane helix</keyword>
<protein>
    <recommendedName>
        <fullName evidence="9">Polysaccharide biosynthesis protein C-terminal domain-containing protein</fullName>
    </recommendedName>
</protein>
<keyword evidence="5 6" id="KW-0472">Membrane</keyword>
<reference evidence="7 8" key="1">
    <citation type="submission" date="2013-04" db="EMBL/GenBank/DDBJ databases">
        <title>The Genome Sequence of Bacteroides thetaiotaomicron dnLKV9.</title>
        <authorList>
            <consortium name="The Broad Institute Genomics Platform"/>
            <consortium name="The Broad Institute Genome Sequencing Center for Infectious Disease"/>
            <person name="Earl A."/>
            <person name="Xavier R."/>
            <person name="Kuhn K."/>
            <person name="Stappenbeck T."/>
            <person name="Walker B."/>
            <person name="Young S."/>
            <person name="Zeng Q."/>
            <person name="Gargeya S."/>
            <person name="Fitzgerald M."/>
            <person name="Haas B."/>
            <person name="Abouelleil A."/>
            <person name="Allen A.W."/>
            <person name="Alvarado L."/>
            <person name="Arachchi H.M."/>
            <person name="Berlin A.M."/>
            <person name="Chapman S.B."/>
            <person name="Gainer-Dewar J."/>
            <person name="Goldberg J."/>
            <person name="Griggs A."/>
            <person name="Gujja S."/>
            <person name="Hansen M."/>
            <person name="Howarth C."/>
            <person name="Imamovic A."/>
            <person name="Ireland A."/>
            <person name="Larimer J."/>
            <person name="McCowan C."/>
            <person name="Murphy C."/>
            <person name="Pearson M."/>
            <person name="Poon T.W."/>
            <person name="Priest M."/>
            <person name="Roberts A."/>
            <person name="Saif S."/>
            <person name="Shea T."/>
            <person name="Sisk P."/>
            <person name="Sykes S."/>
            <person name="Wortman J."/>
            <person name="Nusbaum C."/>
            <person name="Birren B."/>
        </authorList>
    </citation>
    <scope>NUCLEOTIDE SEQUENCE [LARGE SCALE GENOMIC DNA]</scope>
    <source>
        <strain evidence="8">dnLKV9</strain>
    </source>
</reference>
<dbReference type="GO" id="GO:0005886">
    <property type="term" value="C:plasma membrane"/>
    <property type="evidence" value="ECO:0007669"/>
    <property type="project" value="UniProtKB-SubCell"/>
</dbReference>
<evidence type="ECO:0008006" key="9">
    <source>
        <dbReference type="Google" id="ProtNLM"/>
    </source>
</evidence>
<evidence type="ECO:0000313" key="7">
    <source>
        <dbReference type="EMBL" id="EOS03228.1"/>
    </source>
</evidence>
<dbReference type="Proteomes" id="UP000014207">
    <property type="component" value="Unassembled WGS sequence"/>
</dbReference>
<name>R9HGQ7_BACT4</name>
<evidence type="ECO:0000313" key="8">
    <source>
        <dbReference type="Proteomes" id="UP000014207"/>
    </source>
</evidence>
<comment type="subcellular location">
    <subcellularLocation>
        <location evidence="1">Cell membrane</location>
        <topology evidence="1">Multi-pass membrane protein</topology>
    </subcellularLocation>
</comment>
<dbReference type="AlphaFoldDB" id="R9HGQ7"/>
<dbReference type="Pfam" id="PF01554">
    <property type="entry name" value="MatE"/>
    <property type="match status" value="1"/>
</dbReference>
<evidence type="ECO:0000256" key="1">
    <source>
        <dbReference type="ARBA" id="ARBA00004651"/>
    </source>
</evidence>
<dbReference type="PATRIC" id="fig|1235785.3.peg.210"/>
<feature type="transmembrane region" description="Helical" evidence="6">
    <location>
        <begin position="17"/>
        <end position="39"/>
    </location>
</feature>
<feature type="transmembrane region" description="Helical" evidence="6">
    <location>
        <begin position="378"/>
        <end position="399"/>
    </location>
</feature>
<feature type="transmembrane region" description="Helical" evidence="6">
    <location>
        <begin position="187"/>
        <end position="208"/>
    </location>
</feature>
<feature type="transmembrane region" description="Helical" evidence="6">
    <location>
        <begin position="314"/>
        <end position="338"/>
    </location>
</feature>
<dbReference type="PANTHER" id="PTHR30250:SF26">
    <property type="entry name" value="PSMA PROTEIN"/>
    <property type="match status" value="1"/>
</dbReference>
<keyword evidence="2" id="KW-1003">Cell membrane</keyword>
<evidence type="ECO:0000256" key="3">
    <source>
        <dbReference type="ARBA" id="ARBA00022692"/>
    </source>
</evidence>
<dbReference type="EMBL" id="ASSM01000003">
    <property type="protein sequence ID" value="EOS03228.1"/>
    <property type="molecule type" value="Genomic_DNA"/>
</dbReference>
<keyword evidence="3 6" id="KW-0812">Transmembrane</keyword>
<evidence type="ECO:0000256" key="4">
    <source>
        <dbReference type="ARBA" id="ARBA00022989"/>
    </source>
</evidence>
<feature type="transmembrane region" description="Helical" evidence="6">
    <location>
        <begin position="405"/>
        <end position="424"/>
    </location>
</feature>
<evidence type="ECO:0000256" key="5">
    <source>
        <dbReference type="ARBA" id="ARBA00023136"/>
    </source>
</evidence>
<feature type="transmembrane region" description="Helical" evidence="6">
    <location>
        <begin position="440"/>
        <end position="461"/>
    </location>
</feature>
<dbReference type="PANTHER" id="PTHR30250">
    <property type="entry name" value="PST FAMILY PREDICTED COLANIC ACID TRANSPORTER"/>
    <property type="match status" value="1"/>
</dbReference>
<accession>R9HGQ7</accession>
<evidence type="ECO:0000256" key="6">
    <source>
        <dbReference type="SAM" id="Phobius"/>
    </source>
</evidence>
<dbReference type="HOGENOM" id="CLU_040798_1_0_10"/>
<sequence length="510" mass="57340">MNYIVDNKRIARNTLFLYFRMFITMGISLYTSRLVLNILGVDDFGIYNVVGGVVAMFSVISGSLSTAISRFITFELGRDTKDRLKTIFSSAVTVQVIIALLVCLLVEICGVWFLNNKMNIPIEKMEAANWVLQCSMLIFMINLISVPYNAAIIAHEQMKVFAYISILEVLLKLGVVFILYVTLFEKLILYAILLLFVAFIIQMTYVLYCKKHFEECTYRFVYEKSLLKEMLSFAGWNFIGSSATVFRDQGVNIAINIFCGPAVNAARGISLQVNAAISGFVNNFMTALNPQIIKSYAIGESSHVMTLIYQGARLSFYMLLLLSLPVIIEANSILNVWLVTVPEYTVTFVRLVLVLTLFESLSNPLVTAMLATGKIRNYQLVVGGLQMLNFPFSYMLLYWGLFPEITLVVAIVISQCCLIARVFMLRGEIEISPLSYFKRVYLNILVVSICSSILPICVYYHLPMGGIRFVLVVGCSLLCSLLAILYIGCSSSERSFVAQKIILLKNRMLS</sequence>
<feature type="transmembrane region" description="Helical" evidence="6">
    <location>
        <begin position="344"/>
        <end position="366"/>
    </location>
</feature>
<feature type="transmembrane region" description="Helical" evidence="6">
    <location>
        <begin position="467"/>
        <end position="487"/>
    </location>
</feature>
<feature type="transmembrane region" description="Helical" evidence="6">
    <location>
        <begin position="45"/>
        <end position="66"/>
    </location>
</feature>
<comment type="caution">
    <text evidence="7">The sequence shown here is derived from an EMBL/GenBank/DDBJ whole genome shotgun (WGS) entry which is preliminary data.</text>
</comment>
<dbReference type="InterPro" id="IPR050833">
    <property type="entry name" value="Poly_Biosynth_Transport"/>
</dbReference>
<organism evidence="7 8">
    <name type="scientific">Bacteroides thetaiotaomicron dnLKV9</name>
    <dbReference type="NCBI Taxonomy" id="1235785"/>
    <lineage>
        <taxon>Bacteria</taxon>
        <taxon>Pseudomonadati</taxon>
        <taxon>Bacteroidota</taxon>
        <taxon>Bacteroidia</taxon>
        <taxon>Bacteroidales</taxon>
        <taxon>Bacteroidaceae</taxon>
        <taxon>Bacteroides</taxon>
    </lineage>
</organism>
<feature type="transmembrane region" description="Helical" evidence="6">
    <location>
        <begin position="160"/>
        <end position="181"/>
    </location>
</feature>
<feature type="transmembrane region" description="Helical" evidence="6">
    <location>
        <begin position="127"/>
        <end position="148"/>
    </location>
</feature>
<feature type="transmembrane region" description="Helical" evidence="6">
    <location>
        <begin position="87"/>
        <end position="115"/>
    </location>
</feature>
<dbReference type="RefSeq" id="WP_016267021.1">
    <property type="nucleotide sequence ID" value="NZ_KE159459.1"/>
</dbReference>
<evidence type="ECO:0000256" key="2">
    <source>
        <dbReference type="ARBA" id="ARBA00022475"/>
    </source>
</evidence>
<gene>
    <name evidence="7" type="ORF">C799_00207</name>
</gene>